<dbReference type="GO" id="GO:0016757">
    <property type="term" value="F:glycosyltransferase activity"/>
    <property type="evidence" value="ECO:0007669"/>
    <property type="project" value="UniProtKB-KW"/>
</dbReference>
<evidence type="ECO:0000313" key="3">
    <source>
        <dbReference type="EMBL" id="TWT87510.1"/>
    </source>
</evidence>
<dbReference type="PANTHER" id="PTHR48090">
    <property type="entry name" value="UNDECAPRENYL-PHOSPHATE 4-DEOXY-4-FORMAMIDO-L-ARABINOSE TRANSFERASE-RELATED"/>
    <property type="match status" value="1"/>
</dbReference>
<dbReference type="Proteomes" id="UP000315440">
    <property type="component" value="Unassembled WGS sequence"/>
</dbReference>
<feature type="transmembrane region" description="Helical" evidence="1">
    <location>
        <begin position="337"/>
        <end position="357"/>
    </location>
</feature>
<dbReference type="EMBL" id="SJPQ01000003">
    <property type="protein sequence ID" value="TWT87510.1"/>
    <property type="molecule type" value="Genomic_DNA"/>
</dbReference>
<feature type="transmembrane region" description="Helical" evidence="1">
    <location>
        <begin position="311"/>
        <end position="331"/>
    </location>
</feature>
<reference evidence="3 4" key="1">
    <citation type="submission" date="2019-02" db="EMBL/GenBank/DDBJ databases">
        <title>Deep-cultivation of Planctomycetes and their phenomic and genomic characterization uncovers novel biology.</title>
        <authorList>
            <person name="Wiegand S."/>
            <person name="Jogler M."/>
            <person name="Boedeker C."/>
            <person name="Pinto D."/>
            <person name="Vollmers J."/>
            <person name="Rivas-Marin E."/>
            <person name="Kohn T."/>
            <person name="Peeters S.H."/>
            <person name="Heuer A."/>
            <person name="Rast P."/>
            <person name="Oberbeckmann S."/>
            <person name="Bunk B."/>
            <person name="Jeske O."/>
            <person name="Meyerdierks A."/>
            <person name="Storesund J.E."/>
            <person name="Kallscheuer N."/>
            <person name="Luecker S."/>
            <person name="Lage O.M."/>
            <person name="Pohl T."/>
            <person name="Merkel B.J."/>
            <person name="Hornburger P."/>
            <person name="Mueller R.-W."/>
            <person name="Bruemmer F."/>
            <person name="Labrenz M."/>
            <person name="Spormann A.M."/>
            <person name="Op Den Camp H."/>
            <person name="Overmann J."/>
            <person name="Amann R."/>
            <person name="Jetten M.S.M."/>
            <person name="Mascher T."/>
            <person name="Medema M.H."/>
            <person name="Devos D.P."/>
            <person name="Kaster A.-K."/>
            <person name="Ovreas L."/>
            <person name="Rohde M."/>
            <person name="Galperin M.Y."/>
            <person name="Jogler C."/>
        </authorList>
    </citation>
    <scope>NUCLEOTIDE SEQUENCE [LARGE SCALE GENOMIC DNA]</scope>
    <source>
        <strain evidence="3 4">Mal64</strain>
    </source>
</reference>
<feature type="chain" id="PRO_5022965987" evidence="2">
    <location>
        <begin position="22"/>
        <end position="419"/>
    </location>
</feature>
<organism evidence="3 4">
    <name type="scientific">Pseudobythopirellula maris</name>
    <dbReference type="NCBI Taxonomy" id="2527991"/>
    <lineage>
        <taxon>Bacteria</taxon>
        <taxon>Pseudomonadati</taxon>
        <taxon>Planctomycetota</taxon>
        <taxon>Planctomycetia</taxon>
        <taxon>Pirellulales</taxon>
        <taxon>Lacipirellulaceae</taxon>
        <taxon>Pseudobythopirellula</taxon>
    </lineage>
</organism>
<gene>
    <name evidence="3" type="primary">pgaC</name>
    <name evidence="3" type="ORF">Mal64_30510</name>
</gene>
<sequence length="419" mass="44987" precursor="true">MLIFVGWSVATLCIVPSLVLAAECLAAMTAPRPQGRNAVAPQADWADSNGQRPRLGVLIPAHNEELVLRDTLRSLRPQLLAGDRCLVVADNCEDSTALIAEQEGAEVLVRNDSQRRGKGWALDAGRNAFRDSPPEVLIIVDADTRAEPGALDRLVRAAHATDRPVQATYLMPSATQGGADGVSAFAWTVRNLVRPLGLHRMGLPCLLNGSGMALPWRLADRAPLAGGHIGEEYKLAVDLALTGSPPVFCPEAVVLGTMPNEQKVAVAQRRRWSHSHLEILRTSAPRLLARFLTSMRIAPLTLALDLAVPPLILLLACHLVAITLFAAMSYITPAVVTPLAATVASLLLSGVSILAAWRRFGGSHLPSGQSPSNLLLAAPRYVLLHAPHYLSYFGRRHTEWTKTPRDTPTGVEKTSGVGQ</sequence>
<dbReference type="CDD" id="cd06438">
    <property type="entry name" value="EpsO_like"/>
    <property type="match status" value="1"/>
</dbReference>
<dbReference type="EC" id="2.4.1.-" evidence="3"/>
<dbReference type="SUPFAM" id="SSF53448">
    <property type="entry name" value="Nucleotide-diphospho-sugar transferases"/>
    <property type="match status" value="1"/>
</dbReference>
<feature type="signal peptide" evidence="2">
    <location>
        <begin position="1"/>
        <end position="21"/>
    </location>
</feature>
<dbReference type="PANTHER" id="PTHR48090:SF6">
    <property type="entry name" value="SLR5056 PROTEIN"/>
    <property type="match status" value="1"/>
</dbReference>
<dbReference type="OrthoDB" id="9797391at2"/>
<accession>A0A5C5ZJX2</accession>
<evidence type="ECO:0000313" key="4">
    <source>
        <dbReference type="Proteomes" id="UP000315440"/>
    </source>
</evidence>
<dbReference type="Gene3D" id="3.90.550.10">
    <property type="entry name" value="Spore Coat Polysaccharide Biosynthesis Protein SpsA, Chain A"/>
    <property type="match status" value="1"/>
</dbReference>
<keyword evidence="1" id="KW-0472">Membrane</keyword>
<keyword evidence="3" id="KW-0328">Glycosyltransferase</keyword>
<keyword evidence="4" id="KW-1185">Reference proteome</keyword>
<dbReference type="RefSeq" id="WP_146401709.1">
    <property type="nucleotide sequence ID" value="NZ_SJPQ01000003.1"/>
</dbReference>
<dbReference type="InterPro" id="IPR029044">
    <property type="entry name" value="Nucleotide-diphossugar_trans"/>
</dbReference>
<evidence type="ECO:0000256" key="1">
    <source>
        <dbReference type="SAM" id="Phobius"/>
    </source>
</evidence>
<dbReference type="Pfam" id="PF13641">
    <property type="entry name" value="Glyco_tranf_2_3"/>
    <property type="match status" value="1"/>
</dbReference>
<dbReference type="InterPro" id="IPR050256">
    <property type="entry name" value="Glycosyltransferase_2"/>
</dbReference>
<keyword evidence="2" id="KW-0732">Signal</keyword>
<proteinExistence type="predicted"/>
<name>A0A5C5ZJX2_9BACT</name>
<keyword evidence="3" id="KW-0808">Transferase</keyword>
<keyword evidence="1" id="KW-1133">Transmembrane helix</keyword>
<dbReference type="AlphaFoldDB" id="A0A5C5ZJX2"/>
<keyword evidence="1" id="KW-0812">Transmembrane</keyword>
<comment type="caution">
    <text evidence="3">The sequence shown here is derived from an EMBL/GenBank/DDBJ whole genome shotgun (WGS) entry which is preliminary data.</text>
</comment>
<protein>
    <submittedName>
        <fullName evidence="3">Poly-beta-1,6-N-acetyl-D-glucosamine synthase</fullName>
        <ecNumber evidence="3">2.4.1.-</ecNumber>
    </submittedName>
</protein>
<evidence type="ECO:0000256" key="2">
    <source>
        <dbReference type="SAM" id="SignalP"/>
    </source>
</evidence>